<dbReference type="InterPro" id="IPR046867">
    <property type="entry name" value="AldOxase/xan_DH_MoCoBD2"/>
</dbReference>
<proteinExistence type="predicted"/>
<dbReference type="InterPro" id="IPR000674">
    <property type="entry name" value="Ald_Oxase/Xan_DH_a/b"/>
</dbReference>
<dbReference type="EMBL" id="QKZL01000006">
    <property type="protein sequence ID" value="PZX16516.1"/>
    <property type="molecule type" value="Genomic_DNA"/>
</dbReference>
<dbReference type="OrthoDB" id="8428274at2"/>
<dbReference type="Pfam" id="PF02738">
    <property type="entry name" value="MoCoBD_1"/>
    <property type="match status" value="1"/>
</dbReference>
<protein>
    <submittedName>
        <fullName evidence="2">Xanthine dehydrogenase YagR molybdenum-binding subunit</fullName>
    </submittedName>
</protein>
<evidence type="ECO:0000313" key="3">
    <source>
        <dbReference type="Proteomes" id="UP000248916"/>
    </source>
</evidence>
<dbReference type="Gene3D" id="3.30.365.10">
    <property type="entry name" value="Aldehyde oxidase/xanthine dehydrogenase, molybdopterin binding domain"/>
    <property type="match status" value="4"/>
</dbReference>
<dbReference type="InterPro" id="IPR016208">
    <property type="entry name" value="Ald_Oxase/xanthine_DH-like"/>
</dbReference>
<dbReference type="GO" id="GO:0005506">
    <property type="term" value="F:iron ion binding"/>
    <property type="evidence" value="ECO:0007669"/>
    <property type="project" value="InterPro"/>
</dbReference>
<dbReference type="SUPFAM" id="SSF54665">
    <property type="entry name" value="CO dehydrogenase molybdoprotein N-domain-like"/>
    <property type="match status" value="1"/>
</dbReference>
<dbReference type="PANTHER" id="PTHR11908:SF123">
    <property type="entry name" value="ALDEHYDE OXIDOREDUCTASE MOLYBDENUM-BINDING SUBUNIT PAOC"/>
    <property type="match status" value="1"/>
</dbReference>
<dbReference type="Proteomes" id="UP000248916">
    <property type="component" value="Unassembled WGS sequence"/>
</dbReference>
<gene>
    <name evidence="2" type="ORF">LX81_01885</name>
</gene>
<evidence type="ECO:0000313" key="2">
    <source>
        <dbReference type="EMBL" id="PZX16516.1"/>
    </source>
</evidence>
<reference evidence="2 3" key="1">
    <citation type="submission" date="2018-06" db="EMBL/GenBank/DDBJ databases">
        <title>Genomic Encyclopedia of Archaeal and Bacterial Type Strains, Phase II (KMG-II): from individual species to whole genera.</title>
        <authorList>
            <person name="Goeker M."/>
        </authorList>
    </citation>
    <scope>NUCLEOTIDE SEQUENCE [LARGE SCALE GENOMIC DNA]</scope>
    <source>
        <strain evidence="2 3">DSM 22009</strain>
    </source>
</reference>
<dbReference type="SUPFAM" id="SSF56003">
    <property type="entry name" value="Molybdenum cofactor-binding domain"/>
    <property type="match status" value="1"/>
</dbReference>
<evidence type="ECO:0000259" key="1">
    <source>
        <dbReference type="SMART" id="SM01008"/>
    </source>
</evidence>
<organism evidence="2 3">
    <name type="scientific">Palleronia aestuarii</name>
    <dbReference type="NCBI Taxonomy" id="568105"/>
    <lineage>
        <taxon>Bacteria</taxon>
        <taxon>Pseudomonadati</taxon>
        <taxon>Pseudomonadota</taxon>
        <taxon>Alphaproteobacteria</taxon>
        <taxon>Rhodobacterales</taxon>
        <taxon>Roseobacteraceae</taxon>
        <taxon>Palleronia</taxon>
    </lineage>
</organism>
<dbReference type="GO" id="GO:0016491">
    <property type="term" value="F:oxidoreductase activity"/>
    <property type="evidence" value="ECO:0007669"/>
    <property type="project" value="InterPro"/>
</dbReference>
<sequence length="729" mass="77818">MTEHLKMDKVQPRMLDETGQGAITVPMDRPEGRLKVAGQATYAAEYKAENMAYGVLVRATITKGQVTSIDEGSVTSLPGVLGVFATGKMPRSPAQGTAGAAPIQPEGRVDYFGQPIAVIVAESFEQARHAASNLKIAYEAETAETDPETASEIDVPDGQLLDQGDIEAAMSDAAFTVDATYTTPPHNSAAMEPHASLAEWHGDNLVLHGAYQMLKFNREELADSLGIDPEKVRIHSPYVGGGFGGKLGISQEAIAAAVAARELKRPVRVVMARQQVFEMTMRRTESRQRVRLAADKDGKITGLAHEDRVSNLPEEGFSEPTAVASHFLYGGENRFFRQEVARIHRTTAGSVRAPGEAIGQLALECAMDELAEKTGIDPVQLRIQNIPEKHPESGLPFSSNSLAQCLTDGAERFGWSERKGVGKRREGEWFVGMGVASAARTNILMESRARVTLNPDGTALVETDMTDIGTGTYAILGQIAAEMLGLPTEKVTVELGDTNLPGASGSGGSWGAASAGSSVFLGAKAIRSKIAKSLGCAPEELRLKDGIATGANNRRPLAELMSGPISEEGHIEPGTTMEEFAQSGFGAHFCEVGVNAVTGEVRVRRMLAVFAAGRILNEKTARSQGHGGMIWGIGSALTEAIEHDPRDGRIVNHDFAEYHMPVHLDVPDLDVMFVEELDDHSNPLQSKGIGELGLSGAGAAVANAIYNACGVRVRDYPATPDKIFPHLPE</sequence>
<dbReference type="InterPro" id="IPR008274">
    <property type="entry name" value="AldOxase/xan_DH_MoCoBD1"/>
</dbReference>
<keyword evidence="3" id="KW-1185">Reference proteome</keyword>
<dbReference type="PANTHER" id="PTHR11908">
    <property type="entry name" value="XANTHINE DEHYDROGENASE"/>
    <property type="match status" value="1"/>
</dbReference>
<dbReference type="Gene3D" id="3.90.1170.50">
    <property type="entry name" value="Aldehyde oxidase/xanthine dehydrogenase, a/b hammerhead"/>
    <property type="match status" value="1"/>
</dbReference>
<comment type="caution">
    <text evidence="2">The sequence shown here is derived from an EMBL/GenBank/DDBJ whole genome shotgun (WGS) entry which is preliminary data.</text>
</comment>
<dbReference type="Pfam" id="PF20256">
    <property type="entry name" value="MoCoBD_2"/>
    <property type="match status" value="1"/>
</dbReference>
<dbReference type="AlphaFoldDB" id="A0A2W7NT71"/>
<dbReference type="InterPro" id="IPR037165">
    <property type="entry name" value="AldOxase/xan_DH_Mopterin-bd_sf"/>
</dbReference>
<feature type="domain" description="Aldehyde oxidase/xanthine dehydrogenase a/b hammerhead" evidence="1">
    <location>
        <begin position="37"/>
        <end position="142"/>
    </location>
</feature>
<dbReference type="Pfam" id="PF01315">
    <property type="entry name" value="Ald_Xan_dh_C"/>
    <property type="match status" value="1"/>
</dbReference>
<dbReference type="InterPro" id="IPR036856">
    <property type="entry name" value="Ald_Oxase/Xan_DH_a/b_sf"/>
</dbReference>
<dbReference type="RefSeq" id="WP_111537050.1">
    <property type="nucleotide sequence ID" value="NZ_QKZL01000006.1"/>
</dbReference>
<name>A0A2W7NT71_9RHOB</name>
<accession>A0A2W7NT71</accession>
<dbReference type="SMART" id="SM01008">
    <property type="entry name" value="Ald_Xan_dh_C"/>
    <property type="match status" value="1"/>
</dbReference>